<dbReference type="EMBL" id="CP005587">
    <property type="protein sequence ID" value="AGK59522.1"/>
    <property type="molecule type" value="Genomic_DNA"/>
</dbReference>
<protein>
    <submittedName>
        <fullName evidence="1">Uncharacterized protein</fullName>
    </submittedName>
</protein>
<dbReference type="KEGG" id="hdt:HYPDE_39263"/>
<dbReference type="AlphaFoldDB" id="N0BBC2"/>
<evidence type="ECO:0000313" key="1">
    <source>
        <dbReference type="EMBL" id="AGK59522.1"/>
    </source>
</evidence>
<organism evidence="1 2">
    <name type="scientific">Hyphomicrobium denitrificans 1NES1</name>
    <dbReference type="NCBI Taxonomy" id="670307"/>
    <lineage>
        <taxon>Bacteria</taxon>
        <taxon>Pseudomonadati</taxon>
        <taxon>Pseudomonadota</taxon>
        <taxon>Alphaproteobacteria</taxon>
        <taxon>Hyphomicrobiales</taxon>
        <taxon>Hyphomicrobiaceae</taxon>
        <taxon>Hyphomicrobium</taxon>
    </lineage>
</organism>
<dbReference type="HOGENOM" id="CLU_2130077_0_0_5"/>
<proteinExistence type="predicted"/>
<dbReference type="Proteomes" id="UP000005952">
    <property type="component" value="Chromosome"/>
</dbReference>
<accession>N0BBC2</accession>
<reference evidence="1 2" key="1">
    <citation type="journal article" date="2013" name="Genome Announc.">
        <title>Genome sequences for three denitrifying bacterial strains isolated from a uranium- and nitrate-contaminated subsurface environment.</title>
        <authorList>
            <person name="Venkatramanan R."/>
            <person name="Prakash O."/>
            <person name="Woyke T."/>
            <person name="Chain P."/>
            <person name="Goodwin L.A."/>
            <person name="Watson D."/>
            <person name="Brooks S."/>
            <person name="Kostka J.E."/>
            <person name="Green S.J."/>
        </authorList>
    </citation>
    <scope>NUCLEOTIDE SEQUENCE [LARGE SCALE GENOMIC DNA]</scope>
    <source>
        <strain evidence="1 2">1NES1</strain>
    </source>
</reference>
<keyword evidence="2" id="KW-1185">Reference proteome</keyword>
<dbReference type="STRING" id="670307.HYPDE_39263"/>
<sequence>MPQRHARGSRPLRNVVMRRATIACKNSLETICSNEKSSFALTTQFQIVRSLHRDIRLCRALFAELGPRPVAVLRAPFESGNTLAFFALCFSFLFSRFDELSFTKTHRFLRHCS</sequence>
<gene>
    <name evidence="1" type="ORF">HYPDE_39263</name>
</gene>
<evidence type="ECO:0000313" key="2">
    <source>
        <dbReference type="Proteomes" id="UP000005952"/>
    </source>
</evidence>
<name>N0BBC2_9HYPH</name>